<sequence>MASAAHPCAPLGKAPMELDRRRFLTATGAVSLTAILASCAGFSKPATSAAAGTLAFTTWGTDSELAGFRDQIARFQEANPGSTVELNAVPYEQMFTNIDAQLQAGNPPDVFRVPYYTFGSYAGRDQLLDLSDHLPADFGDRFTRGAWAAVQNGDAPFGVPHHTDTTAILYNKALMDAAGVTDIPTTLEDAWTWEEFDAVAAQLRAALPADQYPFAYNWQGNGVTRWLTWLFEADGRFLTEDLADAAIDSDAARKAVDFTRSFFEKGYVPDNDTIKSSTYAQDSWYAQTTAMVFSGAFSIPDATDTLDFEWGATFAPRDVRAASDFGGNALVVTKDVADPALAAAFLDFVTQEDAMRAFCEGASLLPTRQDLIDSGIEFAVRPELAPVYVGQASTVQASDSGQVASPSMSRIITVLQDELEKAFTSDASTDDVVAALAAGIASAVQAG</sequence>
<dbReference type="Proteomes" id="UP000195106">
    <property type="component" value="Unassembled WGS sequence"/>
</dbReference>
<dbReference type="InterPro" id="IPR006311">
    <property type="entry name" value="TAT_signal"/>
</dbReference>
<dbReference type="GO" id="GO:0042956">
    <property type="term" value="P:maltodextrin transmembrane transport"/>
    <property type="evidence" value="ECO:0007669"/>
    <property type="project" value="TreeGrafter"/>
</dbReference>
<proteinExistence type="inferred from homology"/>
<dbReference type="AlphaFoldDB" id="A0A251XXU8"/>
<evidence type="ECO:0000256" key="1">
    <source>
        <dbReference type="ARBA" id="ARBA00008520"/>
    </source>
</evidence>
<protein>
    <submittedName>
        <fullName evidence="4">Maltose/maltodextrin-binding protein</fullName>
    </submittedName>
</protein>
<dbReference type="GO" id="GO:1901982">
    <property type="term" value="F:maltose binding"/>
    <property type="evidence" value="ECO:0007669"/>
    <property type="project" value="TreeGrafter"/>
</dbReference>
<dbReference type="CDD" id="cd13585">
    <property type="entry name" value="PBP2_TMBP_like"/>
    <property type="match status" value="1"/>
</dbReference>
<evidence type="ECO:0000256" key="3">
    <source>
        <dbReference type="ARBA" id="ARBA00022729"/>
    </source>
</evidence>
<organism evidence="4 5">
    <name type="scientific">Clavibacter michiganensis</name>
    <dbReference type="NCBI Taxonomy" id="28447"/>
    <lineage>
        <taxon>Bacteria</taxon>
        <taxon>Bacillati</taxon>
        <taxon>Actinomycetota</taxon>
        <taxon>Actinomycetes</taxon>
        <taxon>Micrococcales</taxon>
        <taxon>Microbacteriaceae</taxon>
        <taxon>Clavibacter</taxon>
    </lineage>
</organism>
<evidence type="ECO:0000313" key="4">
    <source>
        <dbReference type="EMBL" id="OUE10367.1"/>
    </source>
</evidence>
<dbReference type="Gene3D" id="3.40.190.10">
    <property type="entry name" value="Periplasmic binding protein-like II"/>
    <property type="match status" value="1"/>
</dbReference>
<comment type="caution">
    <text evidence="4">The sequence shown here is derived from an EMBL/GenBank/DDBJ whole genome shotgun (WGS) entry which is preliminary data.</text>
</comment>
<comment type="similarity">
    <text evidence="1">Belongs to the bacterial solute-binding protein 1 family.</text>
</comment>
<evidence type="ECO:0000256" key="2">
    <source>
        <dbReference type="ARBA" id="ARBA00022448"/>
    </source>
</evidence>
<reference evidence="4 5" key="1">
    <citation type="submission" date="2016-08" db="EMBL/GenBank/DDBJ databases">
        <title>Genome sequence of Clavibacter michiganensis spp. strain CASJ009.</title>
        <authorList>
            <person name="Thapa S.P."/>
            <person name="Coaker G."/>
        </authorList>
    </citation>
    <scope>NUCLEOTIDE SEQUENCE [LARGE SCALE GENOMIC DNA]</scope>
    <source>
        <strain evidence="4">CASJ009</strain>
    </source>
</reference>
<dbReference type="GO" id="GO:0015768">
    <property type="term" value="P:maltose transport"/>
    <property type="evidence" value="ECO:0007669"/>
    <property type="project" value="TreeGrafter"/>
</dbReference>
<dbReference type="PANTHER" id="PTHR30061:SF50">
    <property type="entry name" value="MALTOSE_MALTODEXTRIN-BINDING PERIPLASMIC PROTEIN"/>
    <property type="match status" value="1"/>
</dbReference>
<evidence type="ECO:0000313" key="5">
    <source>
        <dbReference type="Proteomes" id="UP000195106"/>
    </source>
</evidence>
<keyword evidence="3" id="KW-0732">Signal</keyword>
<dbReference type="InterPro" id="IPR006059">
    <property type="entry name" value="SBP"/>
</dbReference>
<name>A0A251XXU8_9MICO</name>
<dbReference type="EMBL" id="MDHJ01000001">
    <property type="protein sequence ID" value="OUE10367.1"/>
    <property type="molecule type" value="Genomic_DNA"/>
</dbReference>
<dbReference type="PANTHER" id="PTHR30061">
    <property type="entry name" value="MALTOSE-BINDING PERIPLASMIC PROTEIN"/>
    <property type="match status" value="1"/>
</dbReference>
<dbReference type="Pfam" id="PF01547">
    <property type="entry name" value="SBP_bac_1"/>
    <property type="match status" value="1"/>
</dbReference>
<gene>
    <name evidence="4" type="primary">malX_2</name>
    <name evidence="4" type="ORF">CMsap09_15595</name>
</gene>
<keyword evidence="2" id="KW-0813">Transport</keyword>
<dbReference type="SUPFAM" id="SSF53850">
    <property type="entry name" value="Periplasmic binding protein-like II"/>
    <property type="match status" value="1"/>
</dbReference>
<accession>A0A251XXU8</accession>
<dbReference type="GO" id="GO:0055052">
    <property type="term" value="C:ATP-binding cassette (ABC) transporter complex, substrate-binding subunit-containing"/>
    <property type="evidence" value="ECO:0007669"/>
    <property type="project" value="TreeGrafter"/>
</dbReference>
<dbReference type="PROSITE" id="PS51318">
    <property type="entry name" value="TAT"/>
    <property type="match status" value="1"/>
</dbReference>